<keyword evidence="1" id="KW-1133">Transmembrane helix</keyword>
<feature type="transmembrane region" description="Helical" evidence="1">
    <location>
        <begin position="29"/>
        <end position="46"/>
    </location>
</feature>
<keyword evidence="1" id="KW-0812">Transmembrane</keyword>
<gene>
    <name evidence="2" type="ORF">UX86_C0019G0028</name>
</gene>
<proteinExistence type="predicted"/>
<reference evidence="2 3" key="1">
    <citation type="journal article" date="2015" name="Nature">
        <title>rRNA introns, odd ribosomes, and small enigmatic genomes across a large radiation of phyla.</title>
        <authorList>
            <person name="Brown C.T."/>
            <person name="Hug L.A."/>
            <person name="Thomas B.C."/>
            <person name="Sharon I."/>
            <person name="Castelle C.J."/>
            <person name="Singh A."/>
            <person name="Wilkins M.J."/>
            <person name="Williams K.H."/>
            <person name="Banfield J.F."/>
        </authorList>
    </citation>
    <scope>NUCLEOTIDE SEQUENCE [LARGE SCALE GENOMIC DNA]</scope>
</reference>
<evidence type="ECO:0000256" key="1">
    <source>
        <dbReference type="SAM" id="Phobius"/>
    </source>
</evidence>
<dbReference type="EMBL" id="LCNU01000019">
    <property type="protein sequence ID" value="KKU63723.1"/>
    <property type="molecule type" value="Genomic_DNA"/>
</dbReference>
<keyword evidence="1" id="KW-0472">Membrane</keyword>
<sequence>MAGIEEKKIQAATEIRVLENLSKESSQNILANSLVMGSSLIALFLIPSLENNINLTESGKLLTDFIQIGLVAVSIGLIGASLNRFFLKLNLEKRISGLKPE</sequence>
<comment type="caution">
    <text evidence="2">The sequence shown here is derived from an EMBL/GenBank/DDBJ whole genome shotgun (WGS) entry which is preliminary data.</text>
</comment>
<evidence type="ECO:0000313" key="2">
    <source>
        <dbReference type="EMBL" id="KKU63723.1"/>
    </source>
</evidence>
<dbReference type="AlphaFoldDB" id="A0A0G1UC77"/>
<organism evidence="2 3">
    <name type="scientific">Candidatus Amesbacteria bacterium GW2011_GWC1_47_15</name>
    <dbReference type="NCBI Taxonomy" id="1618364"/>
    <lineage>
        <taxon>Bacteria</taxon>
        <taxon>Candidatus Amesiibacteriota</taxon>
    </lineage>
</organism>
<dbReference type="Proteomes" id="UP000034502">
    <property type="component" value="Unassembled WGS sequence"/>
</dbReference>
<protein>
    <submittedName>
        <fullName evidence="2">Uncharacterized protein</fullName>
    </submittedName>
</protein>
<feature type="transmembrane region" description="Helical" evidence="1">
    <location>
        <begin position="66"/>
        <end position="87"/>
    </location>
</feature>
<name>A0A0G1UC77_9BACT</name>
<evidence type="ECO:0000313" key="3">
    <source>
        <dbReference type="Proteomes" id="UP000034502"/>
    </source>
</evidence>
<accession>A0A0G1UC77</accession>